<protein>
    <submittedName>
        <fullName evidence="2">Uncharacterized protein</fullName>
    </submittedName>
</protein>
<dbReference type="AlphaFoldDB" id="A0AAD9CWT3"/>
<gene>
    <name evidence="2" type="ORF">DB88DRAFT_491424</name>
</gene>
<keyword evidence="3" id="KW-1185">Reference proteome</keyword>
<reference evidence="2" key="1">
    <citation type="submission" date="2023-02" db="EMBL/GenBank/DDBJ databases">
        <title>Identification and recombinant expression of a fungal hydrolase from Papiliotrema laurentii that hydrolyzes apple cutin and clears colloidal polyester polyurethane.</title>
        <authorList>
            <consortium name="DOE Joint Genome Institute"/>
            <person name="Roman V.A."/>
            <person name="Bojanowski C."/>
            <person name="Crable B.R."/>
            <person name="Wagner D.N."/>
            <person name="Hung C.S."/>
            <person name="Nadeau L.J."/>
            <person name="Schratz L."/>
            <person name="Haridas S."/>
            <person name="Pangilinan J."/>
            <person name="Lipzen A."/>
            <person name="Na H."/>
            <person name="Yan M."/>
            <person name="Ng V."/>
            <person name="Grigoriev I.V."/>
            <person name="Spatafora J.W."/>
            <person name="Barlow D."/>
            <person name="Biffinger J."/>
            <person name="Kelley-Loughnane N."/>
            <person name="Varaljay V.A."/>
            <person name="Crookes-Goodson W.J."/>
        </authorList>
    </citation>
    <scope>NUCLEOTIDE SEQUENCE</scope>
    <source>
        <strain evidence="2">5307AH</strain>
    </source>
</reference>
<name>A0AAD9CWT3_PAPLA</name>
<proteinExistence type="predicted"/>
<evidence type="ECO:0000313" key="3">
    <source>
        <dbReference type="Proteomes" id="UP001182556"/>
    </source>
</evidence>
<sequence>MDDNPLFNPWNEATDGQVDDEEEPPDTATPPLTIDTGRLLAFSSQDSVSLHTFSPLSSPSTSAIGPEVGWSTIRTPSRIAMSDTPSTSPSVNYESPIEDRSLFFAQPDPFASSVKTEGYTLSVLSASPGSPDGLPSPYSHRTSLDEYILDAKRIFQKKASLSGFYLGMCWVEGLSTPYQFSGVSHRDDEYDHEADVWPWEGILGEDRDLSACAFRLSEDDKVASLDCRPSRMSVYDMVDSVWSSDCFSVQMIVAQLSALESPRFESMLMRYVGAIHTDLPIMILRISPTPHRWLNPVQSYEACGAIALVDLLATSARIFGEVLKESDHVFDWSVGVTWRIQRFCADRRRARAESLSLTKG</sequence>
<dbReference type="Proteomes" id="UP001182556">
    <property type="component" value="Unassembled WGS sequence"/>
</dbReference>
<feature type="region of interest" description="Disordered" evidence="1">
    <location>
        <begin position="1"/>
        <end position="32"/>
    </location>
</feature>
<dbReference type="EMBL" id="JAODAN010000006">
    <property type="protein sequence ID" value="KAK1923491.1"/>
    <property type="molecule type" value="Genomic_DNA"/>
</dbReference>
<evidence type="ECO:0000313" key="2">
    <source>
        <dbReference type="EMBL" id="KAK1923491.1"/>
    </source>
</evidence>
<evidence type="ECO:0000256" key="1">
    <source>
        <dbReference type="SAM" id="MobiDB-lite"/>
    </source>
</evidence>
<accession>A0AAD9CWT3</accession>
<organism evidence="2 3">
    <name type="scientific">Papiliotrema laurentii</name>
    <name type="common">Cryptococcus laurentii</name>
    <dbReference type="NCBI Taxonomy" id="5418"/>
    <lineage>
        <taxon>Eukaryota</taxon>
        <taxon>Fungi</taxon>
        <taxon>Dikarya</taxon>
        <taxon>Basidiomycota</taxon>
        <taxon>Agaricomycotina</taxon>
        <taxon>Tremellomycetes</taxon>
        <taxon>Tremellales</taxon>
        <taxon>Rhynchogastremaceae</taxon>
        <taxon>Papiliotrema</taxon>
    </lineage>
</organism>
<comment type="caution">
    <text evidence="2">The sequence shown here is derived from an EMBL/GenBank/DDBJ whole genome shotgun (WGS) entry which is preliminary data.</text>
</comment>